<protein>
    <submittedName>
        <fullName evidence="2">Imidazolonepropionase</fullName>
    </submittedName>
</protein>
<evidence type="ECO:0000313" key="2">
    <source>
        <dbReference type="EMBL" id="SEM73364.1"/>
    </source>
</evidence>
<name>A0A1H8ATS1_STIAU</name>
<dbReference type="InterPro" id="IPR006680">
    <property type="entry name" value="Amidohydro-rel"/>
</dbReference>
<dbReference type="OrthoDB" id="9782972at2"/>
<dbReference type="AlphaFoldDB" id="A0A1H8ATS1"/>
<dbReference type="RefSeq" id="WP_143101614.1">
    <property type="nucleotide sequence ID" value="NZ_FOAP01000022.1"/>
</dbReference>
<feature type="domain" description="Amidohydrolase-related" evidence="1">
    <location>
        <begin position="561"/>
        <end position="639"/>
    </location>
</feature>
<dbReference type="Pfam" id="PF01979">
    <property type="entry name" value="Amidohydro_1"/>
    <property type="match status" value="1"/>
</dbReference>
<dbReference type="SUPFAM" id="SSF51556">
    <property type="entry name" value="Metallo-dependent hydrolases"/>
    <property type="match status" value="1"/>
</dbReference>
<evidence type="ECO:0000259" key="1">
    <source>
        <dbReference type="Pfam" id="PF01979"/>
    </source>
</evidence>
<reference evidence="3" key="1">
    <citation type="submission" date="2016-10" db="EMBL/GenBank/DDBJ databases">
        <authorList>
            <person name="Varghese N."/>
            <person name="Submissions S."/>
        </authorList>
    </citation>
    <scope>NUCLEOTIDE SEQUENCE [LARGE SCALE GENOMIC DNA]</scope>
    <source>
        <strain evidence="3">DSM 17044</strain>
    </source>
</reference>
<dbReference type="Proteomes" id="UP000182719">
    <property type="component" value="Unassembled WGS sequence"/>
</dbReference>
<organism evidence="2 3">
    <name type="scientific">Stigmatella aurantiaca</name>
    <dbReference type="NCBI Taxonomy" id="41"/>
    <lineage>
        <taxon>Bacteria</taxon>
        <taxon>Pseudomonadati</taxon>
        <taxon>Myxococcota</taxon>
        <taxon>Myxococcia</taxon>
        <taxon>Myxococcales</taxon>
        <taxon>Cystobacterineae</taxon>
        <taxon>Archangiaceae</taxon>
        <taxon>Stigmatella</taxon>
    </lineage>
</organism>
<sequence length="668" mass="73207">MMKAWEWMLAGVLLSLGWDASAATERSAVLILGKAAGYQQVEYLPEGQVKVHFEYNDRGRGPVLDRTYTVNANGTVAASEGQGVDYLKASVQERYTVQGTSHTWKNAAEEGQRDLKGPAFYLSLHGVPEETVLLVRAALKAPGQRLTLLPSGEVQVQAIGTHTVQGTAGKRKVRLYAMTGIDLVPAYVWLDEDQRFFASGSSWNLLVREGFENTRDQLLTLQEAEEGRLAQARAKQLTTKLDRPLAITHARVFDPGTLAVEEDQTVLVEQGRITAVGPSAKLPVPKGARTLEAQGRFLMPGLWDMHAHINRGADGPLAIAAGITTVRDLANDEQALTSLITGIETGRDIGPRVIKAGFMDGRSPYSGPTKVFVDDEAEARAAIDHYAANGFEQIKVYSSTKPELVPVIARLAHAKGLRVSGHVPAFMTARQFIEAGADELQHINFLALNFLFDRVQDTRTPARFIAVGENAASLELGSPAVRDFVTLLRERNVVVDPTVSIFDDMFHNHPGHWNEGASTVLARVPPTWQRWLRSGAGGLPDVPKRPELYRDSFLRLVEFVGLLHRSGVRIVAGTDNVSGLFLPRELELYVAAGIPPKEVLRIATLGNAEVMKRDKTFGRVLPGYTADLILIEGDPTLLMSDVRKVRHVVRGDRLYESAALFRSMGITP</sequence>
<proteinExistence type="predicted"/>
<dbReference type="SUPFAM" id="SSF51338">
    <property type="entry name" value="Composite domain of metallo-dependent hydrolases"/>
    <property type="match status" value="1"/>
</dbReference>
<dbReference type="InterPro" id="IPR032466">
    <property type="entry name" value="Metal_Hydrolase"/>
</dbReference>
<dbReference type="Gene3D" id="3.20.20.140">
    <property type="entry name" value="Metal-dependent hydrolases"/>
    <property type="match status" value="2"/>
</dbReference>
<accession>A0A1H8ATS1</accession>
<evidence type="ECO:0000313" key="3">
    <source>
        <dbReference type="Proteomes" id="UP000182719"/>
    </source>
</evidence>
<dbReference type="PANTHER" id="PTHR43135">
    <property type="entry name" value="ALPHA-D-RIBOSE 1-METHYLPHOSPHONATE 5-TRIPHOSPHATE DIPHOSPHATASE"/>
    <property type="match status" value="1"/>
</dbReference>
<dbReference type="PANTHER" id="PTHR43135:SF3">
    <property type="entry name" value="ALPHA-D-RIBOSE 1-METHYLPHOSPHONATE 5-TRIPHOSPHATE DIPHOSPHATASE"/>
    <property type="match status" value="1"/>
</dbReference>
<dbReference type="InterPro" id="IPR051781">
    <property type="entry name" value="Metallo-dep_Hydrolase"/>
</dbReference>
<dbReference type="InterPro" id="IPR011059">
    <property type="entry name" value="Metal-dep_hydrolase_composite"/>
</dbReference>
<gene>
    <name evidence="2" type="ORF">SAMN05444354_12226</name>
</gene>
<dbReference type="EMBL" id="FOAP01000022">
    <property type="protein sequence ID" value="SEM73364.1"/>
    <property type="molecule type" value="Genomic_DNA"/>
</dbReference>
<keyword evidence="3" id="KW-1185">Reference proteome</keyword>
<dbReference type="Gene3D" id="2.30.40.10">
    <property type="entry name" value="Urease, subunit C, domain 1"/>
    <property type="match status" value="2"/>
</dbReference>
<dbReference type="GO" id="GO:0016810">
    <property type="term" value="F:hydrolase activity, acting on carbon-nitrogen (but not peptide) bonds"/>
    <property type="evidence" value="ECO:0007669"/>
    <property type="project" value="InterPro"/>
</dbReference>